<dbReference type="OrthoDB" id="2405412at2759"/>
<dbReference type="AlphaFoldDB" id="A0A9N9JU64"/>
<organism evidence="1 2">
    <name type="scientific">Cetraspora pellucida</name>
    <dbReference type="NCBI Taxonomy" id="1433469"/>
    <lineage>
        <taxon>Eukaryota</taxon>
        <taxon>Fungi</taxon>
        <taxon>Fungi incertae sedis</taxon>
        <taxon>Mucoromycota</taxon>
        <taxon>Glomeromycotina</taxon>
        <taxon>Glomeromycetes</taxon>
        <taxon>Diversisporales</taxon>
        <taxon>Gigasporaceae</taxon>
        <taxon>Cetraspora</taxon>
    </lineage>
</organism>
<feature type="non-terminal residue" evidence="1">
    <location>
        <position position="231"/>
    </location>
</feature>
<reference evidence="1" key="1">
    <citation type="submission" date="2021-06" db="EMBL/GenBank/DDBJ databases">
        <authorList>
            <person name="Kallberg Y."/>
            <person name="Tangrot J."/>
            <person name="Rosling A."/>
        </authorList>
    </citation>
    <scope>NUCLEOTIDE SEQUENCE</scope>
    <source>
        <strain evidence="1">FL966</strain>
    </source>
</reference>
<proteinExistence type="predicted"/>
<gene>
    <name evidence="1" type="ORF">CPELLU_LOCUS17197</name>
</gene>
<protein>
    <submittedName>
        <fullName evidence="1">9403_t:CDS:1</fullName>
    </submittedName>
</protein>
<sequence>NNDPFLDFEVISGLTSLQISGSWLNASNQLAIDVVNYRPPFTHIQQPYKSYYIGSNTPLDDPDYYLDFLRELIIVYRHNIACGPDFGMHVDEEIRLKLHWLKQLILLKFQLNIHCRSSYFSLSYFCSTTAMLTKQENTKWWQSDKPLIHHFQWCLDWTKGLTKGVFVFSGDVPWSQLLCVLNDSIVGLVGITENKSHCKRVLDLPTCFMLDHSNNISTGVCGVPLKELEDE</sequence>
<dbReference type="Proteomes" id="UP000789759">
    <property type="component" value="Unassembled WGS sequence"/>
</dbReference>
<feature type="non-terminal residue" evidence="1">
    <location>
        <position position="1"/>
    </location>
</feature>
<accession>A0A9N9JU64</accession>
<name>A0A9N9JU64_9GLOM</name>
<evidence type="ECO:0000313" key="2">
    <source>
        <dbReference type="Proteomes" id="UP000789759"/>
    </source>
</evidence>
<evidence type="ECO:0000313" key="1">
    <source>
        <dbReference type="EMBL" id="CAG8793741.1"/>
    </source>
</evidence>
<dbReference type="EMBL" id="CAJVQA010028098">
    <property type="protein sequence ID" value="CAG8793741.1"/>
    <property type="molecule type" value="Genomic_DNA"/>
</dbReference>
<keyword evidence="2" id="KW-1185">Reference proteome</keyword>
<comment type="caution">
    <text evidence="1">The sequence shown here is derived from an EMBL/GenBank/DDBJ whole genome shotgun (WGS) entry which is preliminary data.</text>
</comment>